<keyword evidence="4" id="KW-1185">Reference proteome</keyword>
<keyword evidence="2" id="KW-0732">Signal</keyword>
<feature type="chain" id="PRO_5047292603" description="Periplasmic heavy metal sensor" evidence="2">
    <location>
        <begin position="21"/>
        <end position="137"/>
    </location>
</feature>
<feature type="compositionally biased region" description="Gly residues" evidence="1">
    <location>
        <begin position="128"/>
        <end position="137"/>
    </location>
</feature>
<evidence type="ECO:0000256" key="1">
    <source>
        <dbReference type="SAM" id="MobiDB-lite"/>
    </source>
</evidence>
<evidence type="ECO:0000256" key="2">
    <source>
        <dbReference type="SAM" id="SignalP"/>
    </source>
</evidence>
<dbReference type="Proteomes" id="UP001165367">
    <property type="component" value="Unassembled WGS sequence"/>
</dbReference>
<sequence>MKKIGLFLAFMVAGVIMVNAQGGGGGGFRQRTVEERVKTVHEKIDSAFKLDAEKLTKVDAAFTTFYKGQDKVREELMSGGERPDREAMMAKLAPVTEARDKELKTIFTEEQFKKFKDEIEPALNPRRGPGGGGGNRQ</sequence>
<evidence type="ECO:0008006" key="5">
    <source>
        <dbReference type="Google" id="ProtNLM"/>
    </source>
</evidence>
<organism evidence="3 4">
    <name type="scientific">Terrimonas ginsenosidimutans</name>
    <dbReference type="NCBI Taxonomy" id="2908004"/>
    <lineage>
        <taxon>Bacteria</taxon>
        <taxon>Pseudomonadati</taxon>
        <taxon>Bacteroidota</taxon>
        <taxon>Chitinophagia</taxon>
        <taxon>Chitinophagales</taxon>
        <taxon>Chitinophagaceae</taxon>
        <taxon>Terrimonas</taxon>
    </lineage>
</organism>
<evidence type="ECO:0000313" key="4">
    <source>
        <dbReference type="Proteomes" id="UP001165367"/>
    </source>
</evidence>
<comment type="caution">
    <text evidence="3">The sequence shown here is derived from an EMBL/GenBank/DDBJ whole genome shotgun (WGS) entry which is preliminary data.</text>
</comment>
<proteinExistence type="predicted"/>
<evidence type="ECO:0000313" key="3">
    <source>
        <dbReference type="EMBL" id="MCG2613070.1"/>
    </source>
</evidence>
<feature type="signal peptide" evidence="2">
    <location>
        <begin position="1"/>
        <end position="20"/>
    </location>
</feature>
<accession>A0ABS9KL77</accession>
<feature type="region of interest" description="Disordered" evidence="1">
    <location>
        <begin position="116"/>
        <end position="137"/>
    </location>
</feature>
<name>A0ABS9KL77_9BACT</name>
<dbReference type="RefSeq" id="WP_237868295.1">
    <property type="nucleotide sequence ID" value="NZ_JAKLTR010000001.1"/>
</dbReference>
<protein>
    <recommendedName>
        <fullName evidence="5">Periplasmic heavy metal sensor</fullName>
    </recommendedName>
</protein>
<reference evidence="3" key="1">
    <citation type="submission" date="2022-01" db="EMBL/GenBank/DDBJ databases">
        <authorList>
            <person name="Jo J.-H."/>
            <person name="Im W.-T."/>
        </authorList>
    </citation>
    <scope>NUCLEOTIDE SEQUENCE</scope>
    <source>
        <strain evidence="3">NA20</strain>
    </source>
</reference>
<dbReference type="EMBL" id="JAKLTR010000001">
    <property type="protein sequence ID" value="MCG2613070.1"/>
    <property type="molecule type" value="Genomic_DNA"/>
</dbReference>
<gene>
    <name evidence="3" type="ORF">LZZ85_02225</name>
</gene>